<evidence type="ECO:0000256" key="7">
    <source>
        <dbReference type="ARBA" id="ARBA00023160"/>
    </source>
</evidence>
<keyword evidence="3" id="KW-0378">Hydrolase</keyword>
<accession>A0A0R2AS25</accession>
<feature type="domain" description="Acyl-ACP thioesterase N-terminal hotdog" evidence="8">
    <location>
        <begin position="5"/>
        <end position="133"/>
    </location>
</feature>
<dbReference type="Proteomes" id="UP000052012">
    <property type="component" value="Unassembled WGS sequence"/>
</dbReference>
<gene>
    <name evidence="10" type="ORF">FD06_GL001131</name>
</gene>
<dbReference type="Gene3D" id="3.10.129.10">
    <property type="entry name" value="Hotdog Thioesterase"/>
    <property type="match status" value="1"/>
</dbReference>
<dbReference type="PANTHER" id="PTHR31727:SF6">
    <property type="entry name" value="OLEOYL-ACYL CARRIER PROTEIN THIOESTERASE 1, CHLOROPLASTIC"/>
    <property type="match status" value="1"/>
</dbReference>
<dbReference type="EMBL" id="AYYQ01000004">
    <property type="protein sequence ID" value="KRM69461.1"/>
    <property type="molecule type" value="Genomic_DNA"/>
</dbReference>
<dbReference type="PATRIC" id="fig|1423781.4.peg.1172"/>
<evidence type="ECO:0000256" key="1">
    <source>
        <dbReference type="ARBA" id="ARBA00006500"/>
    </source>
</evidence>
<evidence type="ECO:0000313" key="11">
    <source>
        <dbReference type="Proteomes" id="UP000052012"/>
    </source>
</evidence>
<evidence type="ECO:0000256" key="6">
    <source>
        <dbReference type="ARBA" id="ARBA00023098"/>
    </source>
</evidence>
<proteinExistence type="inferred from homology"/>
<evidence type="ECO:0000259" key="9">
    <source>
        <dbReference type="Pfam" id="PF20791"/>
    </source>
</evidence>
<feature type="domain" description="Acyl-ACP thioesterase-like C-terminal" evidence="9">
    <location>
        <begin position="153"/>
        <end position="248"/>
    </location>
</feature>
<evidence type="ECO:0000259" key="8">
    <source>
        <dbReference type="Pfam" id="PF01643"/>
    </source>
</evidence>
<evidence type="ECO:0000256" key="3">
    <source>
        <dbReference type="ARBA" id="ARBA00022801"/>
    </source>
</evidence>
<dbReference type="RefSeq" id="WP_056965702.1">
    <property type="nucleotide sequence ID" value="NZ_AYYQ01000004.1"/>
</dbReference>
<keyword evidence="11" id="KW-1185">Reference proteome</keyword>
<keyword evidence="4" id="KW-0276">Fatty acid metabolism</keyword>
<dbReference type="InterPro" id="IPR045023">
    <property type="entry name" value="FATA/B"/>
</dbReference>
<dbReference type="CDD" id="cd00586">
    <property type="entry name" value="4HBT"/>
    <property type="match status" value="1"/>
</dbReference>
<evidence type="ECO:0000256" key="5">
    <source>
        <dbReference type="ARBA" id="ARBA00022946"/>
    </source>
</evidence>
<dbReference type="GO" id="GO:0000036">
    <property type="term" value="F:acyl carrier activity"/>
    <property type="evidence" value="ECO:0007669"/>
    <property type="project" value="TreeGrafter"/>
</dbReference>
<protein>
    <submittedName>
        <fullName evidence="10">Acyl-ACP thioesterase</fullName>
    </submittedName>
</protein>
<dbReference type="AlphaFoldDB" id="A0A0R2AS25"/>
<dbReference type="GO" id="GO:0016297">
    <property type="term" value="F:fatty acyl-[ACP] hydrolase activity"/>
    <property type="evidence" value="ECO:0007669"/>
    <property type="project" value="InterPro"/>
</dbReference>
<dbReference type="InterPro" id="IPR002864">
    <property type="entry name" value="Acyl-ACP_thioesterase_NHD"/>
</dbReference>
<evidence type="ECO:0000313" key="10">
    <source>
        <dbReference type="EMBL" id="KRM69461.1"/>
    </source>
</evidence>
<dbReference type="InterPro" id="IPR049427">
    <property type="entry name" value="Acyl-ACP_TE_C"/>
</dbReference>
<dbReference type="STRING" id="1423781.FD06_GL001131"/>
<comment type="similarity">
    <text evidence="1">Belongs to the acyl-ACP thioesterase family.</text>
</comment>
<dbReference type="InterPro" id="IPR029069">
    <property type="entry name" value="HotDog_dom_sf"/>
</dbReference>
<keyword evidence="7" id="KW-0275">Fatty acid biosynthesis</keyword>
<comment type="caution">
    <text evidence="10">The sequence shown here is derived from an EMBL/GenBank/DDBJ whole genome shotgun (WGS) entry which is preliminary data.</text>
</comment>
<dbReference type="Pfam" id="PF01643">
    <property type="entry name" value="Acyl-ACP_TE"/>
    <property type="match status" value="1"/>
</dbReference>
<evidence type="ECO:0000256" key="2">
    <source>
        <dbReference type="ARBA" id="ARBA00022516"/>
    </source>
</evidence>
<evidence type="ECO:0000256" key="4">
    <source>
        <dbReference type="ARBA" id="ARBA00022832"/>
    </source>
</evidence>
<sequence length="248" mass="29363">MTIPDKYSEKHRVTYYEADFTRRMTLAMMLDIVILASEDQSEKLNVGSDTVKKLNMGWVVIQYSIDITKMPRVNEIITLETESKYYNKFFAYREFWIRDNQGNVCVHMTSRWVVMDYETRKMTKIPHEIVEPYHAEKVVNIPKLPRPAKINETTEKVISQSYRVRYLDIDSNQHVNNAHYLDWMVDVLSPEFLNNYTAKHIDLRYENEVKYGHDVESKVSFENDDDNLISKHEIYSNGKRSASANITW</sequence>
<dbReference type="PANTHER" id="PTHR31727">
    <property type="entry name" value="OLEOYL-ACYL CARRIER PROTEIN THIOESTERASE 1, CHLOROPLASTIC"/>
    <property type="match status" value="1"/>
</dbReference>
<keyword evidence="2" id="KW-0444">Lipid biosynthesis</keyword>
<dbReference type="Pfam" id="PF20791">
    <property type="entry name" value="Acyl-ACP_TE_C"/>
    <property type="match status" value="1"/>
</dbReference>
<name>A0A0R2AS25_9LACO</name>
<keyword evidence="5" id="KW-0809">Transit peptide</keyword>
<keyword evidence="6" id="KW-0443">Lipid metabolism</keyword>
<reference evidence="10 11" key="1">
    <citation type="journal article" date="2015" name="Genome Announc.">
        <title>Expanding the biotechnology potential of lactobacilli through comparative genomics of 213 strains and associated genera.</title>
        <authorList>
            <person name="Sun Z."/>
            <person name="Harris H.M."/>
            <person name="McCann A."/>
            <person name="Guo C."/>
            <person name="Argimon S."/>
            <person name="Zhang W."/>
            <person name="Yang X."/>
            <person name="Jeffery I.B."/>
            <person name="Cooney J.C."/>
            <person name="Kagawa T.F."/>
            <person name="Liu W."/>
            <person name="Song Y."/>
            <person name="Salvetti E."/>
            <person name="Wrobel A."/>
            <person name="Rasinkangas P."/>
            <person name="Parkhill J."/>
            <person name="Rea M.C."/>
            <person name="O'Sullivan O."/>
            <person name="Ritari J."/>
            <person name="Douillard F.P."/>
            <person name="Paul Ross R."/>
            <person name="Yang R."/>
            <person name="Briner A.E."/>
            <person name="Felis G.E."/>
            <person name="de Vos W.M."/>
            <person name="Barrangou R."/>
            <person name="Klaenhammer T.R."/>
            <person name="Caufield P.W."/>
            <person name="Cui Y."/>
            <person name="Zhang H."/>
            <person name="O'Toole P.W."/>
        </authorList>
    </citation>
    <scope>NUCLEOTIDE SEQUENCE [LARGE SCALE GENOMIC DNA]</scope>
    <source>
        <strain evidence="10 11">DSM 23829</strain>
    </source>
</reference>
<dbReference type="SUPFAM" id="SSF54637">
    <property type="entry name" value="Thioesterase/thiol ester dehydrase-isomerase"/>
    <property type="match status" value="2"/>
</dbReference>
<dbReference type="OrthoDB" id="9801517at2"/>
<organism evidence="10 11">
    <name type="scientific">Apilactobacillus ozensis DSM 23829 = JCM 17196</name>
    <dbReference type="NCBI Taxonomy" id="1423781"/>
    <lineage>
        <taxon>Bacteria</taxon>
        <taxon>Bacillati</taxon>
        <taxon>Bacillota</taxon>
        <taxon>Bacilli</taxon>
        <taxon>Lactobacillales</taxon>
        <taxon>Lactobacillaceae</taxon>
        <taxon>Apilactobacillus</taxon>
    </lineage>
</organism>